<proteinExistence type="predicted"/>
<keyword evidence="3" id="KW-1185">Reference proteome</keyword>
<sequence>MARDQGECRRVELPGGRSLTVRPMVPADADGLVALFAAFGEDDLYARFFTAHPPPVQLVERMVRVGGRGGAGLVAVVGAARGEVVAEVSYEPLGNGDGELGIAVARAWRGWLGPYLLDALLAAAARAGVGNLEADVLVANRPMLALLRARGHAVIRHDEGPATVRVVVGTHGAAPSWPAGSDRPRLLVEAPGRWPAEAAA</sequence>
<feature type="domain" description="N-acetyltransferase" evidence="1">
    <location>
        <begin position="19"/>
        <end position="174"/>
    </location>
</feature>
<evidence type="ECO:0000313" key="2">
    <source>
        <dbReference type="EMBL" id="MST32154.1"/>
    </source>
</evidence>
<dbReference type="Proteomes" id="UP000437736">
    <property type="component" value="Unassembled WGS sequence"/>
</dbReference>
<reference evidence="2 3" key="1">
    <citation type="submission" date="2019-11" db="EMBL/GenBank/DDBJ databases">
        <title>Acidiferrimicrobium australis gen. nov., sp. nov., an acidophilic and obligately heterotrophic, member of the Actinobacteria that catalyses dissimilatory oxido- reduction of iron isolated from metal-rich acidic water in Chile.</title>
        <authorList>
            <person name="Gonzalez D."/>
            <person name="Huber K."/>
            <person name="Hedrich S."/>
            <person name="Rojas-Villalobos C."/>
            <person name="Quatrini R."/>
            <person name="Dinamarca M.A."/>
            <person name="Schwarz A."/>
            <person name="Canales C."/>
            <person name="Nancucheo I."/>
        </authorList>
    </citation>
    <scope>NUCLEOTIDE SEQUENCE [LARGE SCALE GENOMIC DNA]</scope>
    <source>
        <strain evidence="2 3">USS-CCA1</strain>
    </source>
</reference>
<dbReference type="SUPFAM" id="SSF55729">
    <property type="entry name" value="Acyl-CoA N-acyltransferases (Nat)"/>
    <property type="match status" value="1"/>
</dbReference>
<comment type="caution">
    <text evidence="2">The sequence shown here is derived from an EMBL/GenBank/DDBJ whole genome shotgun (WGS) entry which is preliminary data.</text>
</comment>
<dbReference type="PROSITE" id="PS51186">
    <property type="entry name" value="GNAT"/>
    <property type="match status" value="1"/>
</dbReference>
<evidence type="ECO:0000313" key="3">
    <source>
        <dbReference type="Proteomes" id="UP000437736"/>
    </source>
</evidence>
<accession>A0ABW9QRU8</accession>
<dbReference type="InterPro" id="IPR000182">
    <property type="entry name" value="GNAT_dom"/>
</dbReference>
<organism evidence="2 3">
    <name type="scientific">Acidiferrimicrobium australe</name>
    <dbReference type="NCBI Taxonomy" id="2664430"/>
    <lineage>
        <taxon>Bacteria</taxon>
        <taxon>Bacillati</taxon>
        <taxon>Actinomycetota</taxon>
        <taxon>Acidimicrobiia</taxon>
        <taxon>Acidimicrobiales</taxon>
        <taxon>Acidimicrobiaceae</taxon>
        <taxon>Acidiferrimicrobium</taxon>
    </lineage>
</organism>
<name>A0ABW9QRU8_9ACTN</name>
<dbReference type="EMBL" id="WJHE01000225">
    <property type="protein sequence ID" value="MST32154.1"/>
    <property type="molecule type" value="Genomic_DNA"/>
</dbReference>
<gene>
    <name evidence="2" type="ORF">GHK86_05365</name>
</gene>
<feature type="non-terminal residue" evidence="2">
    <location>
        <position position="200"/>
    </location>
</feature>
<dbReference type="InterPro" id="IPR016181">
    <property type="entry name" value="Acyl_CoA_acyltransferase"/>
</dbReference>
<evidence type="ECO:0000259" key="1">
    <source>
        <dbReference type="PROSITE" id="PS51186"/>
    </source>
</evidence>
<dbReference type="Pfam" id="PF13302">
    <property type="entry name" value="Acetyltransf_3"/>
    <property type="match status" value="1"/>
</dbReference>
<protein>
    <recommendedName>
        <fullName evidence="1">N-acetyltransferase domain-containing protein</fullName>
    </recommendedName>
</protein>
<dbReference type="Gene3D" id="3.40.630.30">
    <property type="match status" value="1"/>
</dbReference>